<keyword evidence="13" id="KW-0812">Transmembrane</keyword>
<organism evidence="17 18">
    <name type="scientific">Pedobacter heparinus (strain ATCC 13125 / DSM 2366 / CIP 104194 / JCM 7457 / NBRC 12017 / NCIMB 9290 / NRRL B-14731 / HIM 762-3)</name>
    <dbReference type="NCBI Taxonomy" id="485917"/>
    <lineage>
        <taxon>Bacteria</taxon>
        <taxon>Pseudomonadati</taxon>
        <taxon>Bacteroidota</taxon>
        <taxon>Sphingobacteriia</taxon>
        <taxon>Sphingobacteriales</taxon>
        <taxon>Sphingobacteriaceae</taxon>
        <taxon>Pedobacter</taxon>
    </lineage>
</organism>
<dbReference type="GO" id="GO:0000155">
    <property type="term" value="F:phosphorelay sensor kinase activity"/>
    <property type="evidence" value="ECO:0007669"/>
    <property type="project" value="InterPro"/>
</dbReference>
<proteinExistence type="predicted"/>
<dbReference type="InterPro" id="IPR018062">
    <property type="entry name" value="HTH_AraC-typ_CS"/>
</dbReference>
<evidence type="ECO:0000256" key="12">
    <source>
        <dbReference type="PROSITE-ProRule" id="PRU00169"/>
    </source>
</evidence>
<dbReference type="SMART" id="SM00342">
    <property type="entry name" value="HTH_ARAC"/>
    <property type="match status" value="1"/>
</dbReference>
<evidence type="ECO:0000256" key="7">
    <source>
        <dbReference type="ARBA" id="ARBA00022840"/>
    </source>
</evidence>
<dbReference type="InterPro" id="IPR005467">
    <property type="entry name" value="His_kinase_dom"/>
</dbReference>
<keyword evidence="18" id="KW-1185">Reference proteome</keyword>
<keyword evidence="11" id="KW-0804">Transcription</keyword>
<dbReference type="Pfam" id="PF00512">
    <property type="entry name" value="HisKA"/>
    <property type="match status" value="1"/>
</dbReference>
<keyword evidence="9" id="KW-0805">Transcription regulation</keyword>
<dbReference type="Pfam" id="PF12833">
    <property type="entry name" value="HTH_18"/>
    <property type="match status" value="1"/>
</dbReference>
<dbReference type="eggNOG" id="COG2207">
    <property type="taxonomic scope" value="Bacteria"/>
</dbReference>
<evidence type="ECO:0000256" key="4">
    <source>
        <dbReference type="ARBA" id="ARBA00022679"/>
    </source>
</evidence>
<dbReference type="HOGENOM" id="CLU_000445_28_1_10"/>
<reference evidence="17 18" key="1">
    <citation type="journal article" date="2009" name="Stand. Genomic Sci.">
        <title>Complete genome sequence of Pedobacter heparinus type strain (HIM 762-3).</title>
        <authorList>
            <person name="Han C."/>
            <person name="Spring S."/>
            <person name="Lapidus A."/>
            <person name="Del Rio T.G."/>
            <person name="Tice H."/>
            <person name="Copeland A."/>
            <person name="Cheng J.F."/>
            <person name="Lucas S."/>
            <person name="Chen F."/>
            <person name="Nolan M."/>
            <person name="Bruce D."/>
            <person name="Goodwin L."/>
            <person name="Pitluck S."/>
            <person name="Ivanova N."/>
            <person name="Mavromatis K."/>
            <person name="Mikhailova N."/>
            <person name="Pati A."/>
            <person name="Chen A."/>
            <person name="Palaniappan K."/>
            <person name="Land M."/>
            <person name="Hauser L."/>
            <person name="Chang Y.J."/>
            <person name="Jeffries C.C."/>
            <person name="Saunders E."/>
            <person name="Chertkov O."/>
            <person name="Brettin T."/>
            <person name="Goker M."/>
            <person name="Rohde M."/>
            <person name="Bristow J."/>
            <person name="Eisen J.A."/>
            <person name="Markowitz V."/>
            <person name="Hugenholtz P."/>
            <person name="Kyrpides N.C."/>
            <person name="Klenk H.P."/>
            <person name="Detter J.C."/>
        </authorList>
    </citation>
    <scope>NUCLEOTIDE SEQUENCE [LARGE SCALE GENOMIC DNA]</scope>
    <source>
        <strain evidence="18">ATCC 13125 / DSM 2366 / CIP 104194 / JCM 7457 / NBRC 12017 / NCIMB 9290 / NRRL B-14731 / HIM 762-3</strain>
    </source>
</reference>
<dbReference type="Gene3D" id="2.130.10.10">
    <property type="entry name" value="YVTN repeat-like/Quinoprotein amine dehydrogenase"/>
    <property type="match status" value="2"/>
</dbReference>
<dbReference type="Gene3D" id="1.10.287.130">
    <property type="match status" value="1"/>
</dbReference>
<dbReference type="STRING" id="485917.Phep_0783"/>
<evidence type="ECO:0000256" key="13">
    <source>
        <dbReference type="SAM" id="Phobius"/>
    </source>
</evidence>
<evidence type="ECO:0000256" key="9">
    <source>
        <dbReference type="ARBA" id="ARBA00023015"/>
    </source>
</evidence>
<dbReference type="PROSITE" id="PS50110">
    <property type="entry name" value="RESPONSE_REGULATORY"/>
    <property type="match status" value="1"/>
</dbReference>
<dbReference type="PROSITE" id="PS00041">
    <property type="entry name" value="HTH_ARAC_FAMILY_1"/>
    <property type="match status" value="1"/>
</dbReference>
<dbReference type="Gene3D" id="2.60.40.10">
    <property type="entry name" value="Immunoglobulins"/>
    <property type="match status" value="1"/>
</dbReference>
<dbReference type="SMART" id="SM00448">
    <property type="entry name" value="REC"/>
    <property type="match status" value="1"/>
</dbReference>
<feature type="modified residue" description="4-aspartylphosphate" evidence="12">
    <location>
        <position position="1174"/>
    </location>
</feature>
<evidence type="ECO:0000256" key="10">
    <source>
        <dbReference type="ARBA" id="ARBA00023125"/>
    </source>
</evidence>
<dbReference type="Gene3D" id="3.40.50.2300">
    <property type="match status" value="1"/>
</dbReference>
<keyword evidence="10" id="KW-0238">DNA-binding</keyword>
<dbReference type="Gene3D" id="3.30.565.10">
    <property type="entry name" value="Histidine kinase-like ATPase, C-terminal domain"/>
    <property type="match status" value="1"/>
</dbReference>
<dbReference type="InterPro" id="IPR009057">
    <property type="entry name" value="Homeodomain-like_sf"/>
</dbReference>
<feature type="domain" description="HTH araC/xylS-type" evidence="14">
    <location>
        <begin position="1273"/>
        <end position="1372"/>
    </location>
</feature>
<evidence type="ECO:0000256" key="3">
    <source>
        <dbReference type="ARBA" id="ARBA00022553"/>
    </source>
</evidence>
<dbReference type="FunFam" id="1.10.10.60:FF:000284">
    <property type="entry name" value="Two-component system sensor histidine kinase/response regulator"/>
    <property type="match status" value="1"/>
</dbReference>
<dbReference type="PANTHER" id="PTHR43547:SF2">
    <property type="entry name" value="HYBRID SIGNAL TRANSDUCTION HISTIDINE KINASE C"/>
    <property type="match status" value="1"/>
</dbReference>
<keyword evidence="5" id="KW-0547">Nucleotide-binding</keyword>
<dbReference type="SUPFAM" id="SSF55874">
    <property type="entry name" value="ATPase domain of HSP90 chaperone/DNA topoisomerase II/histidine kinase"/>
    <property type="match status" value="1"/>
</dbReference>
<keyword evidence="7 17" id="KW-0067">ATP-binding</keyword>
<dbReference type="SUPFAM" id="SSF50998">
    <property type="entry name" value="Quinoprotein alcohol dehydrogenase-like"/>
    <property type="match status" value="1"/>
</dbReference>
<dbReference type="PRINTS" id="PR00344">
    <property type="entry name" value="BCTRLSENSOR"/>
</dbReference>
<dbReference type="FunFam" id="2.60.40.10:FF:000791">
    <property type="entry name" value="Two-component system sensor histidine kinase/response regulator"/>
    <property type="match status" value="1"/>
</dbReference>
<dbReference type="eggNOG" id="COG5002">
    <property type="taxonomic scope" value="Bacteria"/>
</dbReference>
<evidence type="ECO:0000259" key="15">
    <source>
        <dbReference type="PROSITE" id="PS50109"/>
    </source>
</evidence>
<dbReference type="InterPro" id="IPR011047">
    <property type="entry name" value="Quinoprotein_ADH-like_sf"/>
</dbReference>
<dbReference type="InterPro" id="IPR011123">
    <property type="entry name" value="Y_Y_Y"/>
</dbReference>
<evidence type="ECO:0000313" key="18">
    <source>
        <dbReference type="Proteomes" id="UP000000852"/>
    </source>
</evidence>
<dbReference type="CDD" id="cd00082">
    <property type="entry name" value="HisKA"/>
    <property type="match status" value="1"/>
</dbReference>
<dbReference type="EMBL" id="CP001681">
    <property type="protein sequence ID" value="ACU03005.1"/>
    <property type="molecule type" value="Genomic_DNA"/>
</dbReference>
<dbReference type="eggNOG" id="COG3292">
    <property type="taxonomic scope" value="Bacteria"/>
</dbReference>
<dbReference type="Pfam" id="PF00072">
    <property type="entry name" value="Response_reg"/>
    <property type="match status" value="1"/>
</dbReference>
<evidence type="ECO:0000256" key="1">
    <source>
        <dbReference type="ARBA" id="ARBA00000085"/>
    </source>
</evidence>
<evidence type="ECO:0000259" key="14">
    <source>
        <dbReference type="PROSITE" id="PS01124"/>
    </source>
</evidence>
<dbReference type="InterPro" id="IPR001789">
    <property type="entry name" value="Sig_transdc_resp-reg_receiver"/>
</dbReference>
<evidence type="ECO:0000256" key="11">
    <source>
        <dbReference type="ARBA" id="ARBA00023163"/>
    </source>
</evidence>
<dbReference type="InterPro" id="IPR011006">
    <property type="entry name" value="CheY-like_superfamily"/>
</dbReference>
<feature type="domain" description="Response regulatory" evidence="16">
    <location>
        <begin position="1126"/>
        <end position="1241"/>
    </location>
</feature>
<dbReference type="Pfam" id="PF02518">
    <property type="entry name" value="HATPase_c"/>
    <property type="match status" value="1"/>
</dbReference>
<dbReference type="RefSeq" id="WP_012780951.1">
    <property type="nucleotide sequence ID" value="NC_013061.1"/>
</dbReference>
<dbReference type="Pfam" id="PF07495">
    <property type="entry name" value="Y_Y_Y"/>
    <property type="match status" value="1"/>
</dbReference>
<evidence type="ECO:0000256" key="6">
    <source>
        <dbReference type="ARBA" id="ARBA00022777"/>
    </source>
</evidence>
<dbReference type="SUPFAM" id="SSF47384">
    <property type="entry name" value="Homodimeric domain of signal transducing histidine kinase"/>
    <property type="match status" value="1"/>
</dbReference>
<evidence type="ECO:0000256" key="8">
    <source>
        <dbReference type="ARBA" id="ARBA00023012"/>
    </source>
</evidence>
<evidence type="ECO:0000256" key="2">
    <source>
        <dbReference type="ARBA" id="ARBA00012438"/>
    </source>
</evidence>
<dbReference type="FunFam" id="1.10.287.130:FF:000045">
    <property type="entry name" value="Two-component system sensor histidine kinase/response regulator"/>
    <property type="match status" value="1"/>
</dbReference>
<dbReference type="PROSITE" id="PS01124">
    <property type="entry name" value="HTH_ARAC_FAMILY_2"/>
    <property type="match status" value="1"/>
</dbReference>
<dbReference type="eggNOG" id="COG0745">
    <property type="taxonomic scope" value="Bacteria"/>
</dbReference>
<dbReference type="InterPro" id="IPR004358">
    <property type="entry name" value="Sig_transdc_His_kin-like_C"/>
</dbReference>
<evidence type="ECO:0000259" key="16">
    <source>
        <dbReference type="PROSITE" id="PS50110"/>
    </source>
</evidence>
<keyword evidence="3 12" id="KW-0597">Phosphoprotein</keyword>
<dbReference type="SMART" id="SM00387">
    <property type="entry name" value="HATPase_c"/>
    <property type="match status" value="1"/>
</dbReference>
<dbReference type="Pfam" id="PF07494">
    <property type="entry name" value="Reg_prop"/>
    <property type="match status" value="10"/>
</dbReference>
<dbReference type="FunFam" id="3.30.565.10:FF:000037">
    <property type="entry name" value="Hybrid sensor histidine kinase/response regulator"/>
    <property type="match status" value="1"/>
</dbReference>
<dbReference type="Gene3D" id="1.10.10.60">
    <property type="entry name" value="Homeodomain-like"/>
    <property type="match status" value="1"/>
</dbReference>
<keyword evidence="13" id="KW-1133">Transmembrane helix</keyword>
<feature type="domain" description="Histidine kinase" evidence="15">
    <location>
        <begin position="861"/>
        <end position="1082"/>
    </location>
</feature>
<dbReference type="InterPro" id="IPR013783">
    <property type="entry name" value="Ig-like_fold"/>
</dbReference>
<dbReference type="GO" id="GO:0043565">
    <property type="term" value="F:sequence-specific DNA binding"/>
    <property type="evidence" value="ECO:0007669"/>
    <property type="project" value="InterPro"/>
</dbReference>
<keyword evidence="4" id="KW-0808">Transferase</keyword>
<feature type="transmembrane region" description="Helical" evidence="13">
    <location>
        <begin position="807"/>
        <end position="825"/>
    </location>
</feature>
<name>C6Y212_PEDHD</name>
<dbReference type="GO" id="GO:0005524">
    <property type="term" value="F:ATP binding"/>
    <property type="evidence" value="ECO:0007669"/>
    <property type="project" value="UniProtKB-KW"/>
</dbReference>
<dbReference type="PANTHER" id="PTHR43547">
    <property type="entry name" value="TWO-COMPONENT HISTIDINE KINASE"/>
    <property type="match status" value="1"/>
</dbReference>
<dbReference type="InterPro" id="IPR011110">
    <property type="entry name" value="Reg_prop"/>
</dbReference>
<dbReference type="InterPro" id="IPR003661">
    <property type="entry name" value="HisK_dim/P_dom"/>
</dbReference>
<dbReference type="InterPro" id="IPR036890">
    <property type="entry name" value="HATPase_C_sf"/>
</dbReference>
<keyword evidence="13" id="KW-0472">Membrane</keyword>
<gene>
    <name evidence="17" type="ordered locus">Phep_0783</name>
</gene>
<dbReference type="SUPFAM" id="SSF63829">
    <property type="entry name" value="Calcium-dependent phosphotriesterase"/>
    <property type="match status" value="2"/>
</dbReference>
<evidence type="ECO:0000256" key="5">
    <source>
        <dbReference type="ARBA" id="ARBA00022741"/>
    </source>
</evidence>
<dbReference type="SMART" id="SM00388">
    <property type="entry name" value="HisKA"/>
    <property type="match status" value="1"/>
</dbReference>
<keyword evidence="6" id="KW-0418">Kinase</keyword>
<dbReference type="GO" id="GO:0003700">
    <property type="term" value="F:DNA-binding transcription factor activity"/>
    <property type="evidence" value="ECO:0007669"/>
    <property type="project" value="InterPro"/>
</dbReference>
<dbReference type="SUPFAM" id="SSF52172">
    <property type="entry name" value="CheY-like"/>
    <property type="match status" value="1"/>
</dbReference>
<comment type="catalytic activity">
    <reaction evidence="1">
        <text>ATP + protein L-histidine = ADP + protein N-phospho-L-histidine.</text>
        <dbReference type="EC" id="2.7.13.3"/>
    </reaction>
</comment>
<accession>C6Y212</accession>
<dbReference type="PROSITE" id="PS50109">
    <property type="entry name" value="HIS_KIN"/>
    <property type="match status" value="1"/>
</dbReference>
<dbReference type="InterPro" id="IPR015943">
    <property type="entry name" value="WD40/YVTN_repeat-like_dom_sf"/>
</dbReference>
<dbReference type="SUPFAM" id="SSF46689">
    <property type="entry name" value="Homeodomain-like"/>
    <property type="match status" value="1"/>
</dbReference>
<dbReference type="InterPro" id="IPR018060">
    <property type="entry name" value="HTH_AraC"/>
</dbReference>
<sequence length="1374" mass="155471">MRRYLTRELLTKWMVFMLFLLLGNTAFAQLSFDHLSVGNGLSQSTVLSICKDSRGYMWFGTRDCLNRYDGKGVKIYRTDPDDPSTISAEDYIYALLEDRQKNLWIGTQNGLNRYIPEKDAFERIAYEPKNPNSISDKIVLSILADSRGQVWFGTNNGLSMLENPASRKFKKFHQKDGIAGNSVYTVFEDSKRNIWVGTTEGLTMMTLKNGRYTFTSFRHDPADPNSISGSSVKAIAEDKQGRIWIGSETEGLNLYVPVSGSFVHFKYNPLIADGLSNNIIRKIMVAKNGSLWVATMNGLNILDPQTFRFTAYKHDSDSRKSLSDNSIKEIYEDEQGSVWVGTMFGGVNVTHHNTIPFTVYKYNKYRNSISSDIISVIEADAQGNLWIGTEGQGLNYLDLKTGLFKKYINDPGDPGSLSNNTIKAIFKDSKGRVWIGLYQGGLELFMPASGKFKHYPHDPRYANSLSFGYVSSIAEDEHGRLLVGTSSKGLNIFDPEQGVLSLLSDLPTKGLKLSSSYIRFAYQDSKKNVWVGTPRGLNLLTPGAAQFKVFFRGSHTDSLKSNQISCIREDHRGNIWIGSLRGGLSLYHPESRSFTTYSRANGMASDNIIDILEDNERNLWISTDRGLTKFDVRRKTFKNYNTGDGLPTNEFNINSAYKDKSGKLYFGSYNGLVTFTPRDIKENTALPKTVFSGLRLFNKPVAINGPDKLLKEDISFTKQITFSADQNIFTIDFLALNYIQPQRNKYAYKLEGFEKDWNYVNIPSATYTNLPSGKYKLLVKGSNNDGLWNNTPTAMEIRILPPLWQTWWAYLLYFIVGSALLYFVLRFTRRQQKLESELYYEHLNNERQQELYQMKLDFFTRISHEIRTPLTLIFAPLEKLIQLTKENDTVNQQLLGIKRNTDRLLRLISELLDFRKIESGNASMQVSENDLVAFCRNIYNAYQSLAEVKNITYSFYSPEERIPAYYDISQLEKVFFNILSNAFKYTPDGGKISFNLTKENDRVKVEITDTGIGIPVDAQAKIFTNFYQVKSGTTAAEGWGIGLALVKNIVDLHKGELTVFSEPAAEGKPGKTSLTVTLSLGKAHFKAEELTDTPLLIKTVTDVPVTEGPVPMEEGGLEVLAEKKYTVQVVEDNDELRGFIVQSLQNTYHILESINGLQGWETAIENVPDIIVSDVTMPELNGLELCLKLKQEEKTNHIPVIMLTAMASHLHQVDGLEAGADVYITKPFSIQVLELSIRNLLQGREGLKQKYMKQIMLSPRKLEIESPDEKFLNKLMQLVEDKMEDPDFNVGSLVEDIGMSQTVLYKKIKALTGLSITDFIKSQRLKRAAQLLSDHQLNIAEVAYSVGFNDRKYFSKEFRKQFGVAPSDYHGKTD</sequence>
<protein>
    <recommendedName>
        <fullName evidence="2">histidine kinase</fullName>
        <ecNumber evidence="2">2.7.13.3</ecNumber>
    </recommendedName>
</protein>
<dbReference type="KEGG" id="phe:Phep_0783"/>
<evidence type="ECO:0000313" key="17">
    <source>
        <dbReference type="EMBL" id="ACU03005.1"/>
    </source>
</evidence>
<dbReference type="EC" id="2.7.13.3" evidence="2"/>
<dbReference type="InterPro" id="IPR036097">
    <property type="entry name" value="HisK_dim/P_sf"/>
</dbReference>
<dbReference type="InterPro" id="IPR003594">
    <property type="entry name" value="HATPase_dom"/>
</dbReference>
<dbReference type="Proteomes" id="UP000000852">
    <property type="component" value="Chromosome"/>
</dbReference>
<keyword evidence="8" id="KW-0902">Two-component regulatory system</keyword>